<evidence type="ECO:0000313" key="3">
    <source>
        <dbReference type="Proteomes" id="UP001597100"/>
    </source>
</evidence>
<evidence type="ECO:0000256" key="1">
    <source>
        <dbReference type="SAM" id="SignalP"/>
    </source>
</evidence>
<dbReference type="Gene3D" id="3.40.390.10">
    <property type="entry name" value="Collagenase (Catalytic Domain)"/>
    <property type="match status" value="1"/>
</dbReference>
<sequence>MKIKSQILSLLSVFFLLVVSCSTEEEVAPDDRPLGVSARSFLSDESYTSLEVEMVYVTGYEPSQNSISTLETFLKKYLNKPGGVSIKTRAIAAPGAGTYSLSEIRNVEEEQRTVFTSGNKLSTFIFIADNKSDSSTGENVILGKAYRNTSMVIFQKEIRELASSLGTVSSDEIQATTIKHEFGHLFGLVNNGTPAQTLHEDQDPENKAHCDVESCLMAALQDFGNQSATGSLDFDEHCHRDLIANGGK</sequence>
<keyword evidence="1" id="KW-0732">Signal</keyword>
<accession>A0ABW3IDT2</accession>
<reference evidence="3" key="1">
    <citation type="journal article" date="2019" name="Int. J. Syst. Evol. Microbiol.">
        <title>The Global Catalogue of Microorganisms (GCM) 10K type strain sequencing project: providing services to taxonomists for standard genome sequencing and annotation.</title>
        <authorList>
            <consortium name="The Broad Institute Genomics Platform"/>
            <consortium name="The Broad Institute Genome Sequencing Center for Infectious Disease"/>
            <person name="Wu L."/>
            <person name="Ma J."/>
        </authorList>
    </citation>
    <scope>NUCLEOTIDE SEQUENCE [LARGE SCALE GENOMIC DNA]</scope>
    <source>
        <strain evidence="3">CCUG 60898</strain>
    </source>
</reference>
<protein>
    <recommendedName>
        <fullName evidence="4">Membrane metalloprotease</fullName>
    </recommendedName>
</protein>
<gene>
    <name evidence="2" type="ORF">ACFQ1G_05590</name>
</gene>
<organism evidence="2 3">
    <name type="scientific">Salinimicrobium gaetbulicola</name>
    <dbReference type="NCBI Taxonomy" id="999702"/>
    <lineage>
        <taxon>Bacteria</taxon>
        <taxon>Pseudomonadati</taxon>
        <taxon>Bacteroidota</taxon>
        <taxon>Flavobacteriia</taxon>
        <taxon>Flavobacteriales</taxon>
        <taxon>Flavobacteriaceae</taxon>
        <taxon>Salinimicrobium</taxon>
    </lineage>
</organism>
<proteinExistence type="predicted"/>
<feature type="chain" id="PRO_5046754231" description="Membrane metalloprotease" evidence="1">
    <location>
        <begin position="25"/>
        <end position="248"/>
    </location>
</feature>
<keyword evidence="3" id="KW-1185">Reference proteome</keyword>
<evidence type="ECO:0008006" key="4">
    <source>
        <dbReference type="Google" id="ProtNLM"/>
    </source>
</evidence>
<evidence type="ECO:0000313" key="2">
    <source>
        <dbReference type="EMBL" id="MFD0976256.1"/>
    </source>
</evidence>
<dbReference type="InterPro" id="IPR024079">
    <property type="entry name" value="MetalloPept_cat_dom_sf"/>
</dbReference>
<dbReference type="EMBL" id="JBHTJP010000032">
    <property type="protein sequence ID" value="MFD0976256.1"/>
    <property type="molecule type" value="Genomic_DNA"/>
</dbReference>
<dbReference type="Proteomes" id="UP001597100">
    <property type="component" value="Unassembled WGS sequence"/>
</dbReference>
<feature type="signal peptide" evidence="1">
    <location>
        <begin position="1"/>
        <end position="24"/>
    </location>
</feature>
<dbReference type="RefSeq" id="WP_380737418.1">
    <property type="nucleotide sequence ID" value="NZ_JBHTJP010000032.1"/>
</dbReference>
<name>A0ABW3IDT2_9FLAO</name>
<dbReference type="PROSITE" id="PS51257">
    <property type="entry name" value="PROKAR_LIPOPROTEIN"/>
    <property type="match status" value="1"/>
</dbReference>
<comment type="caution">
    <text evidence="2">The sequence shown here is derived from an EMBL/GenBank/DDBJ whole genome shotgun (WGS) entry which is preliminary data.</text>
</comment>
<dbReference type="SUPFAM" id="SSF55486">
    <property type="entry name" value="Metalloproteases ('zincins'), catalytic domain"/>
    <property type="match status" value="1"/>
</dbReference>